<dbReference type="AlphaFoldDB" id="A0A9W9LQU7"/>
<protein>
    <recommendedName>
        <fullName evidence="4">TonB C-terminal domain-containing protein</fullName>
    </recommendedName>
</protein>
<comment type="caution">
    <text evidence="2">The sequence shown here is derived from an EMBL/GenBank/DDBJ whole genome shotgun (WGS) entry which is preliminary data.</text>
</comment>
<feature type="compositionally biased region" description="Basic and acidic residues" evidence="1">
    <location>
        <begin position="1"/>
        <end position="13"/>
    </location>
</feature>
<sequence>MDRVDRRGPRGGERLGGQGLSRATSVAVGVMIEHDGTLRTVRLEADKPESLCDAGATKAIRRAEQSAPSDGSRALQCVAYRVDPAAHDQPEGHS</sequence>
<evidence type="ECO:0008006" key="4">
    <source>
        <dbReference type="Google" id="ProtNLM"/>
    </source>
</evidence>
<feature type="region of interest" description="Disordered" evidence="1">
    <location>
        <begin position="1"/>
        <end position="20"/>
    </location>
</feature>
<reference evidence="2" key="2">
    <citation type="journal article" date="2023" name="IMA Fungus">
        <title>Comparative genomic study of the Penicillium genus elucidates a diverse pangenome and 15 lateral gene transfer events.</title>
        <authorList>
            <person name="Petersen C."/>
            <person name="Sorensen T."/>
            <person name="Nielsen M.R."/>
            <person name="Sondergaard T.E."/>
            <person name="Sorensen J.L."/>
            <person name="Fitzpatrick D.A."/>
            <person name="Frisvad J.C."/>
            <person name="Nielsen K.L."/>
        </authorList>
    </citation>
    <scope>NUCLEOTIDE SEQUENCE</scope>
    <source>
        <strain evidence="2">IBT 21917</strain>
    </source>
</reference>
<proteinExistence type="predicted"/>
<organism evidence="2 3">
    <name type="scientific">Penicillium capsulatum</name>
    <dbReference type="NCBI Taxonomy" id="69766"/>
    <lineage>
        <taxon>Eukaryota</taxon>
        <taxon>Fungi</taxon>
        <taxon>Dikarya</taxon>
        <taxon>Ascomycota</taxon>
        <taxon>Pezizomycotina</taxon>
        <taxon>Eurotiomycetes</taxon>
        <taxon>Eurotiomycetidae</taxon>
        <taxon>Eurotiales</taxon>
        <taxon>Aspergillaceae</taxon>
        <taxon>Penicillium</taxon>
    </lineage>
</organism>
<keyword evidence="3" id="KW-1185">Reference proteome</keyword>
<reference evidence="2" key="1">
    <citation type="submission" date="2022-11" db="EMBL/GenBank/DDBJ databases">
        <authorList>
            <person name="Petersen C."/>
        </authorList>
    </citation>
    <scope>NUCLEOTIDE SEQUENCE</scope>
    <source>
        <strain evidence="2">IBT 21917</strain>
    </source>
</reference>
<dbReference type="Proteomes" id="UP001146351">
    <property type="component" value="Unassembled WGS sequence"/>
</dbReference>
<evidence type="ECO:0000313" key="2">
    <source>
        <dbReference type="EMBL" id="KAJ5171941.1"/>
    </source>
</evidence>
<evidence type="ECO:0000313" key="3">
    <source>
        <dbReference type="Proteomes" id="UP001146351"/>
    </source>
</evidence>
<evidence type="ECO:0000256" key="1">
    <source>
        <dbReference type="SAM" id="MobiDB-lite"/>
    </source>
</evidence>
<dbReference type="EMBL" id="JAPQKO010000003">
    <property type="protein sequence ID" value="KAJ5171941.1"/>
    <property type="molecule type" value="Genomic_DNA"/>
</dbReference>
<accession>A0A9W9LQU7</accession>
<name>A0A9W9LQU7_9EURO</name>
<gene>
    <name evidence="2" type="ORF">N7492_004534</name>
</gene>